<evidence type="ECO:0000256" key="2">
    <source>
        <dbReference type="ARBA" id="ARBA00009347"/>
    </source>
</evidence>
<dbReference type="InterPro" id="IPR046373">
    <property type="entry name" value="Acyl-CoA_Oxase/DH_mid-dom_sf"/>
</dbReference>
<sequence>MRFDLDDDERALREAAADALSRTPTVALARDALEDPAARPDLWPTAVQAGWPGLLVGEDAGGAGLGVRASALVLREAGARLAGTGLLGHLPSSALLAAAGHALTAPVATGTVRAALAGALPPGDLEPRWTVDRPAGSARAAVPSLAADGTLSGLVAWVPDAPGADVLLVTATDPDGAPCAALVHAGAPGVTVEPVAAYDASASLAHVHLDGAEAERLDALGARELARAWQTAQVLLAAEAVGAVGSALDASVAYAQERWTFGRPIGSYQAVKHGLVEVLRLRENADGLLTYGAWALDEDSPEAPLAAAAARAAAGHALDVAARTMIAVHGGIGATWEHDAPLFFRRAQTHRRLLGGEAAAVDRVAGELLAGATV</sequence>
<keyword evidence="4" id="KW-0274">FAD</keyword>
<feature type="domain" description="Acyl-CoA dehydrogenase/oxidase C-terminal" evidence="6">
    <location>
        <begin position="234"/>
        <end position="365"/>
    </location>
</feature>
<dbReference type="InterPro" id="IPR037069">
    <property type="entry name" value="AcylCoA_DH/ox_N_sf"/>
</dbReference>
<dbReference type="SUPFAM" id="SSF56645">
    <property type="entry name" value="Acyl-CoA dehydrogenase NM domain-like"/>
    <property type="match status" value="1"/>
</dbReference>
<dbReference type="Pfam" id="PF00441">
    <property type="entry name" value="Acyl-CoA_dh_1"/>
    <property type="match status" value="1"/>
</dbReference>
<comment type="similarity">
    <text evidence="2">Belongs to the acyl-CoA dehydrogenase family.</text>
</comment>
<protein>
    <submittedName>
        <fullName evidence="8">Acyl-CoA/acyl-ACP dehydrogenase</fullName>
    </submittedName>
</protein>
<feature type="domain" description="Acyl-CoA dehydrogenase/oxidase N-terminal" evidence="7">
    <location>
        <begin position="7"/>
        <end position="92"/>
    </location>
</feature>
<name>A0ABY5DPF2_9ACTN</name>
<dbReference type="RefSeq" id="WP_254569392.1">
    <property type="nucleotide sequence ID" value="NZ_CP098502.1"/>
</dbReference>
<keyword evidence="3" id="KW-0285">Flavoprotein</keyword>
<comment type="cofactor">
    <cofactor evidence="1">
        <name>FAD</name>
        <dbReference type="ChEBI" id="CHEBI:57692"/>
    </cofactor>
</comment>
<proteinExistence type="inferred from homology"/>
<dbReference type="Proteomes" id="UP001056035">
    <property type="component" value="Chromosome"/>
</dbReference>
<dbReference type="Gene3D" id="1.10.540.10">
    <property type="entry name" value="Acyl-CoA dehydrogenase/oxidase, N-terminal domain"/>
    <property type="match status" value="1"/>
</dbReference>
<evidence type="ECO:0000313" key="8">
    <source>
        <dbReference type="EMBL" id="UTI62657.1"/>
    </source>
</evidence>
<evidence type="ECO:0000256" key="5">
    <source>
        <dbReference type="ARBA" id="ARBA00023002"/>
    </source>
</evidence>
<evidence type="ECO:0000256" key="4">
    <source>
        <dbReference type="ARBA" id="ARBA00022827"/>
    </source>
</evidence>
<dbReference type="InterPro" id="IPR013786">
    <property type="entry name" value="AcylCoA_DH/ox_N"/>
</dbReference>
<accession>A0ABY5DPF2</accession>
<dbReference type="PANTHER" id="PTHR43884:SF20">
    <property type="entry name" value="ACYL-COA DEHYDROGENASE FADE28"/>
    <property type="match status" value="1"/>
</dbReference>
<evidence type="ECO:0000259" key="6">
    <source>
        <dbReference type="Pfam" id="PF00441"/>
    </source>
</evidence>
<keyword evidence="9" id="KW-1185">Reference proteome</keyword>
<reference evidence="8 9" key="1">
    <citation type="submission" date="2022-06" db="EMBL/GenBank/DDBJ databases">
        <title>Paraconexibacter antarcticus.</title>
        <authorList>
            <person name="Kim C.S."/>
        </authorList>
    </citation>
    <scope>NUCLEOTIDE SEQUENCE [LARGE SCALE GENOMIC DNA]</scope>
    <source>
        <strain evidence="8 9">02-257</strain>
    </source>
</reference>
<evidence type="ECO:0000313" key="9">
    <source>
        <dbReference type="Proteomes" id="UP001056035"/>
    </source>
</evidence>
<dbReference type="SUPFAM" id="SSF47203">
    <property type="entry name" value="Acyl-CoA dehydrogenase C-terminal domain-like"/>
    <property type="match status" value="1"/>
</dbReference>
<dbReference type="InterPro" id="IPR009075">
    <property type="entry name" value="AcylCo_DH/oxidase_C"/>
</dbReference>
<evidence type="ECO:0000256" key="3">
    <source>
        <dbReference type="ARBA" id="ARBA00022630"/>
    </source>
</evidence>
<dbReference type="PANTHER" id="PTHR43884">
    <property type="entry name" value="ACYL-COA DEHYDROGENASE"/>
    <property type="match status" value="1"/>
</dbReference>
<dbReference type="Pfam" id="PF02771">
    <property type="entry name" value="Acyl-CoA_dh_N"/>
    <property type="match status" value="1"/>
</dbReference>
<dbReference type="InterPro" id="IPR036250">
    <property type="entry name" value="AcylCo_DH-like_C"/>
</dbReference>
<organism evidence="8 9">
    <name type="scientific">Paraconexibacter antarcticus</name>
    <dbReference type="NCBI Taxonomy" id="2949664"/>
    <lineage>
        <taxon>Bacteria</taxon>
        <taxon>Bacillati</taxon>
        <taxon>Actinomycetota</taxon>
        <taxon>Thermoleophilia</taxon>
        <taxon>Solirubrobacterales</taxon>
        <taxon>Paraconexibacteraceae</taxon>
        <taxon>Paraconexibacter</taxon>
    </lineage>
</organism>
<dbReference type="Gene3D" id="1.20.140.10">
    <property type="entry name" value="Butyryl-CoA Dehydrogenase, subunit A, domain 3"/>
    <property type="match status" value="1"/>
</dbReference>
<dbReference type="InterPro" id="IPR009100">
    <property type="entry name" value="AcylCoA_DH/oxidase_NM_dom_sf"/>
</dbReference>
<gene>
    <name evidence="8" type="ORF">NBH00_14955</name>
</gene>
<dbReference type="EMBL" id="CP098502">
    <property type="protein sequence ID" value="UTI62657.1"/>
    <property type="molecule type" value="Genomic_DNA"/>
</dbReference>
<evidence type="ECO:0000256" key="1">
    <source>
        <dbReference type="ARBA" id="ARBA00001974"/>
    </source>
</evidence>
<evidence type="ECO:0000259" key="7">
    <source>
        <dbReference type="Pfam" id="PF02771"/>
    </source>
</evidence>
<dbReference type="Gene3D" id="2.40.110.10">
    <property type="entry name" value="Butyryl-CoA Dehydrogenase, subunit A, domain 2"/>
    <property type="match status" value="1"/>
</dbReference>
<keyword evidence="5" id="KW-0560">Oxidoreductase</keyword>